<evidence type="ECO:0000313" key="6">
    <source>
        <dbReference type="EMBL" id="MBM9459971.1"/>
    </source>
</evidence>
<feature type="compositionally biased region" description="Low complexity" evidence="4">
    <location>
        <begin position="24"/>
        <end position="41"/>
    </location>
</feature>
<evidence type="ECO:0000259" key="5">
    <source>
        <dbReference type="PROSITE" id="PS50949"/>
    </source>
</evidence>
<dbReference type="AlphaFoldDB" id="A0A939BVI0"/>
<dbReference type="InterPro" id="IPR008920">
    <property type="entry name" value="TF_FadR/GntR_C"/>
</dbReference>
<dbReference type="Proteomes" id="UP000663791">
    <property type="component" value="Unassembled WGS sequence"/>
</dbReference>
<gene>
    <name evidence="6" type="ORF">JK386_08650</name>
</gene>
<proteinExistence type="predicted"/>
<keyword evidence="1" id="KW-0805">Transcription regulation</keyword>
<dbReference type="CDD" id="cd07377">
    <property type="entry name" value="WHTH_GntR"/>
    <property type="match status" value="1"/>
</dbReference>
<dbReference type="PRINTS" id="PR00035">
    <property type="entry name" value="HTHGNTR"/>
</dbReference>
<accession>A0A939BVI0</accession>
<reference evidence="6" key="1">
    <citation type="submission" date="2021-01" db="EMBL/GenBank/DDBJ databases">
        <title>Novel species in genus Nocardioides.</title>
        <authorList>
            <person name="Zhang G."/>
        </authorList>
    </citation>
    <scope>NUCLEOTIDE SEQUENCE</scope>
    <source>
        <strain evidence="6">Zg-536</strain>
    </source>
</reference>
<keyword evidence="7" id="KW-1185">Reference proteome</keyword>
<dbReference type="PANTHER" id="PTHR43537:SF24">
    <property type="entry name" value="GLUCONATE OPERON TRANSCRIPTIONAL REPRESSOR"/>
    <property type="match status" value="1"/>
</dbReference>
<dbReference type="PROSITE" id="PS50949">
    <property type="entry name" value="HTH_GNTR"/>
    <property type="match status" value="1"/>
</dbReference>
<dbReference type="InterPro" id="IPR036388">
    <property type="entry name" value="WH-like_DNA-bd_sf"/>
</dbReference>
<comment type="caution">
    <text evidence="6">The sequence shown here is derived from an EMBL/GenBank/DDBJ whole genome shotgun (WGS) entry which is preliminary data.</text>
</comment>
<evidence type="ECO:0000256" key="2">
    <source>
        <dbReference type="ARBA" id="ARBA00023125"/>
    </source>
</evidence>
<organism evidence="6 7">
    <name type="scientific">Nocardioides faecalis</name>
    <dbReference type="NCBI Taxonomy" id="2803858"/>
    <lineage>
        <taxon>Bacteria</taxon>
        <taxon>Bacillati</taxon>
        <taxon>Actinomycetota</taxon>
        <taxon>Actinomycetes</taxon>
        <taxon>Propionibacteriales</taxon>
        <taxon>Nocardioidaceae</taxon>
        <taxon>Nocardioides</taxon>
    </lineage>
</organism>
<dbReference type="Gene3D" id="1.10.10.10">
    <property type="entry name" value="Winged helix-like DNA-binding domain superfamily/Winged helix DNA-binding domain"/>
    <property type="match status" value="1"/>
</dbReference>
<dbReference type="SMART" id="SM00345">
    <property type="entry name" value="HTH_GNTR"/>
    <property type="match status" value="1"/>
</dbReference>
<name>A0A939BVI0_9ACTN</name>
<evidence type="ECO:0000256" key="1">
    <source>
        <dbReference type="ARBA" id="ARBA00023015"/>
    </source>
</evidence>
<evidence type="ECO:0000256" key="3">
    <source>
        <dbReference type="ARBA" id="ARBA00023163"/>
    </source>
</evidence>
<dbReference type="GO" id="GO:0003677">
    <property type="term" value="F:DNA binding"/>
    <property type="evidence" value="ECO:0007669"/>
    <property type="project" value="UniProtKB-KW"/>
</dbReference>
<dbReference type="Pfam" id="PF00392">
    <property type="entry name" value="GntR"/>
    <property type="match status" value="1"/>
</dbReference>
<sequence>MLYVQGRFGNVSVTADDAVRPAATRATAAATAPAPGTRGAPAGPPARPARRSARHGTRTRSAIFAPLEEVGRATQVEQRLADAIRSGVLRDGERLPSEAELAAMLGVATVTAREALVALRSAGLIATVRGRNGGSYVTRVGVHDVAAQTARLRSMSLVELHDRGTLHMVLLTGCAEVAAERADAGDVDVLESLLPAPGDDDPGHWRHADAELYLSLAALSQSARMTRQVVALEADFGALLRQPLGTAAFQEFTRACHTELFAALRAHDGDAARGAVRRQLGGALDALALLHAANPDAP</sequence>
<evidence type="ECO:0000256" key="4">
    <source>
        <dbReference type="SAM" id="MobiDB-lite"/>
    </source>
</evidence>
<dbReference type="SUPFAM" id="SSF48008">
    <property type="entry name" value="GntR ligand-binding domain-like"/>
    <property type="match status" value="1"/>
</dbReference>
<dbReference type="GO" id="GO:0003700">
    <property type="term" value="F:DNA-binding transcription factor activity"/>
    <property type="evidence" value="ECO:0007669"/>
    <property type="project" value="InterPro"/>
</dbReference>
<protein>
    <submittedName>
        <fullName evidence="6">FadR family transcriptional regulator</fullName>
    </submittedName>
</protein>
<feature type="region of interest" description="Disordered" evidence="4">
    <location>
        <begin position="24"/>
        <end position="60"/>
    </location>
</feature>
<keyword evidence="2" id="KW-0238">DNA-binding</keyword>
<dbReference type="SMART" id="SM00895">
    <property type="entry name" value="FCD"/>
    <property type="match status" value="1"/>
</dbReference>
<dbReference type="InterPro" id="IPR000524">
    <property type="entry name" value="Tscrpt_reg_HTH_GntR"/>
</dbReference>
<feature type="compositionally biased region" description="Basic residues" evidence="4">
    <location>
        <begin position="48"/>
        <end position="58"/>
    </location>
</feature>
<keyword evidence="3" id="KW-0804">Transcription</keyword>
<dbReference type="Gene3D" id="1.20.120.530">
    <property type="entry name" value="GntR ligand-binding domain-like"/>
    <property type="match status" value="1"/>
</dbReference>
<dbReference type="Pfam" id="PF07729">
    <property type="entry name" value="FCD"/>
    <property type="match status" value="1"/>
</dbReference>
<dbReference type="SUPFAM" id="SSF46785">
    <property type="entry name" value="Winged helix' DNA-binding domain"/>
    <property type="match status" value="1"/>
</dbReference>
<feature type="domain" description="HTH gntR-type" evidence="5">
    <location>
        <begin position="70"/>
        <end position="140"/>
    </location>
</feature>
<dbReference type="EMBL" id="JAERTX010000006">
    <property type="protein sequence ID" value="MBM9459971.1"/>
    <property type="molecule type" value="Genomic_DNA"/>
</dbReference>
<dbReference type="PANTHER" id="PTHR43537">
    <property type="entry name" value="TRANSCRIPTIONAL REGULATOR, GNTR FAMILY"/>
    <property type="match status" value="1"/>
</dbReference>
<dbReference type="InterPro" id="IPR036390">
    <property type="entry name" value="WH_DNA-bd_sf"/>
</dbReference>
<evidence type="ECO:0000313" key="7">
    <source>
        <dbReference type="Proteomes" id="UP000663791"/>
    </source>
</evidence>
<dbReference type="InterPro" id="IPR011711">
    <property type="entry name" value="GntR_C"/>
</dbReference>